<evidence type="ECO:0000256" key="4">
    <source>
        <dbReference type="ARBA" id="ARBA00022679"/>
    </source>
</evidence>
<name>A0ABW2A077_9GAMM</name>
<dbReference type="EMBL" id="JBHSWE010000001">
    <property type="protein sequence ID" value="MFC6670819.1"/>
    <property type="molecule type" value="Genomic_DNA"/>
</dbReference>
<dbReference type="SMART" id="SM00086">
    <property type="entry name" value="PAC"/>
    <property type="match status" value="2"/>
</dbReference>
<feature type="domain" description="PAC" evidence="8">
    <location>
        <begin position="86"/>
        <end position="136"/>
    </location>
</feature>
<comment type="caution">
    <text evidence="9">The sequence shown here is derived from an EMBL/GenBank/DDBJ whole genome shotgun (WGS) entry which is preliminary data.</text>
</comment>
<dbReference type="InterPro" id="IPR000700">
    <property type="entry name" value="PAS-assoc_C"/>
</dbReference>
<dbReference type="PANTHER" id="PTHR43304">
    <property type="entry name" value="PHYTOCHROME-LIKE PROTEIN CPH1"/>
    <property type="match status" value="1"/>
</dbReference>
<dbReference type="InterPro" id="IPR005467">
    <property type="entry name" value="His_kinase_dom"/>
</dbReference>
<gene>
    <name evidence="9" type="ORF">ACFQDL_12630</name>
</gene>
<reference evidence="10" key="1">
    <citation type="journal article" date="2019" name="Int. J. Syst. Evol. Microbiol.">
        <title>The Global Catalogue of Microorganisms (GCM) 10K type strain sequencing project: providing services to taxonomists for standard genome sequencing and annotation.</title>
        <authorList>
            <consortium name="The Broad Institute Genomics Platform"/>
            <consortium name="The Broad Institute Genome Sequencing Center for Infectious Disease"/>
            <person name="Wu L."/>
            <person name="Ma J."/>
        </authorList>
    </citation>
    <scope>NUCLEOTIDE SEQUENCE [LARGE SCALE GENOMIC DNA]</scope>
    <source>
        <strain evidence="10">NBRC 111756</strain>
    </source>
</reference>
<dbReference type="InterPro" id="IPR001610">
    <property type="entry name" value="PAC"/>
</dbReference>
<dbReference type="Pfam" id="PF00512">
    <property type="entry name" value="HisKA"/>
    <property type="match status" value="1"/>
</dbReference>
<dbReference type="Gene3D" id="1.10.287.130">
    <property type="match status" value="1"/>
</dbReference>
<dbReference type="Pfam" id="PF13426">
    <property type="entry name" value="PAS_9"/>
    <property type="match status" value="2"/>
</dbReference>
<dbReference type="EC" id="2.7.13.3" evidence="2"/>
<dbReference type="SUPFAM" id="SSF47384">
    <property type="entry name" value="Homodimeric domain of signal transducing histidine kinase"/>
    <property type="match status" value="1"/>
</dbReference>
<dbReference type="PRINTS" id="PR00344">
    <property type="entry name" value="BCTRLSENSOR"/>
</dbReference>
<dbReference type="CDD" id="cd00082">
    <property type="entry name" value="HisKA"/>
    <property type="match status" value="1"/>
</dbReference>
<dbReference type="PROSITE" id="PS50112">
    <property type="entry name" value="PAS"/>
    <property type="match status" value="2"/>
</dbReference>
<dbReference type="CDD" id="cd00130">
    <property type="entry name" value="PAS"/>
    <property type="match status" value="2"/>
</dbReference>
<dbReference type="NCBIfam" id="TIGR00229">
    <property type="entry name" value="sensory_box"/>
    <property type="match status" value="2"/>
</dbReference>
<dbReference type="InterPro" id="IPR000014">
    <property type="entry name" value="PAS"/>
</dbReference>
<evidence type="ECO:0000259" key="6">
    <source>
        <dbReference type="PROSITE" id="PS50109"/>
    </source>
</evidence>
<evidence type="ECO:0000313" key="10">
    <source>
        <dbReference type="Proteomes" id="UP001596422"/>
    </source>
</evidence>
<dbReference type="SMART" id="SM00387">
    <property type="entry name" value="HATPase_c"/>
    <property type="match status" value="1"/>
</dbReference>
<dbReference type="SUPFAM" id="SSF55785">
    <property type="entry name" value="PYP-like sensor domain (PAS domain)"/>
    <property type="match status" value="2"/>
</dbReference>
<dbReference type="SMART" id="SM00388">
    <property type="entry name" value="HisKA"/>
    <property type="match status" value="1"/>
</dbReference>
<dbReference type="InterPro" id="IPR036097">
    <property type="entry name" value="HisK_dim/P_sf"/>
</dbReference>
<dbReference type="SUPFAM" id="SSF55874">
    <property type="entry name" value="ATPase domain of HSP90 chaperone/DNA topoisomerase II/histidine kinase"/>
    <property type="match status" value="1"/>
</dbReference>
<feature type="domain" description="PAS" evidence="7">
    <location>
        <begin position="9"/>
        <end position="61"/>
    </location>
</feature>
<evidence type="ECO:0000256" key="3">
    <source>
        <dbReference type="ARBA" id="ARBA00022553"/>
    </source>
</evidence>
<dbReference type="Gene3D" id="3.30.565.10">
    <property type="entry name" value="Histidine kinase-like ATPase, C-terminal domain"/>
    <property type="match status" value="1"/>
</dbReference>
<feature type="domain" description="Histidine kinase" evidence="6">
    <location>
        <begin position="276"/>
        <end position="489"/>
    </location>
</feature>
<organism evidence="9 10">
    <name type="scientific">Marinobacterium aestuariivivens</name>
    <dbReference type="NCBI Taxonomy" id="1698799"/>
    <lineage>
        <taxon>Bacteria</taxon>
        <taxon>Pseudomonadati</taxon>
        <taxon>Pseudomonadota</taxon>
        <taxon>Gammaproteobacteria</taxon>
        <taxon>Oceanospirillales</taxon>
        <taxon>Oceanospirillaceae</taxon>
        <taxon>Marinobacterium</taxon>
    </lineage>
</organism>
<dbReference type="SMART" id="SM00091">
    <property type="entry name" value="PAS"/>
    <property type="match status" value="2"/>
</dbReference>
<keyword evidence="4" id="KW-0808">Transferase</keyword>
<evidence type="ECO:0000256" key="5">
    <source>
        <dbReference type="ARBA" id="ARBA00022777"/>
    </source>
</evidence>
<evidence type="ECO:0000256" key="2">
    <source>
        <dbReference type="ARBA" id="ARBA00012438"/>
    </source>
</evidence>
<keyword evidence="5" id="KW-0418">Kinase</keyword>
<evidence type="ECO:0000259" key="8">
    <source>
        <dbReference type="PROSITE" id="PS50113"/>
    </source>
</evidence>
<dbReference type="InterPro" id="IPR003661">
    <property type="entry name" value="HisK_dim/P_dom"/>
</dbReference>
<comment type="catalytic activity">
    <reaction evidence="1">
        <text>ATP + protein L-histidine = ADP + protein N-phospho-L-histidine.</text>
        <dbReference type="EC" id="2.7.13.3"/>
    </reaction>
</comment>
<dbReference type="InterPro" id="IPR003594">
    <property type="entry name" value="HATPase_dom"/>
</dbReference>
<dbReference type="InterPro" id="IPR035965">
    <property type="entry name" value="PAS-like_dom_sf"/>
</dbReference>
<proteinExistence type="predicted"/>
<dbReference type="RefSeq" id="WP_379909325.1">
    <property type="nucleotide sequence ID" value="NZ_JBHSWE010000001.1"/>
</dbReference>
<feature type="domain" description="PAS" evidence="7">
    <location>
        <begin position="130"/>
        <end position="183"/>
    </location>
</feature>
<dbReference type="Pfam" id="PF02518">
    <property type="entry name" value="HATPase_c"/>
    <property type="match status" value="1"/>
</dbReference>
<dbReference type="PROSITE" id="PS50113">
    <property type="entry name" value="PAC"/>
    <property type="match status" value="2"/>
</dbReference>
<sequence>MARNTSIRSVEQLTAILNSVPTAVIVVDGSGAMVLVNAQAEQLFGYSSTELLGESVDILLPYRFRAGHPDMRAGFMCSPKTRPMGAGRDLFGLRKDGTEFPIEIGLNPIATNDDTLVVSAIVDMTERKRMEARFRATIESAPTAMVMIDQTGTVLQVNAEIERLFGYRREELLQRKVEALIPERFQGGHPGQRARFFTSPEARRMGAGRDLFALRKDGTEFPVEIGLSPVRTDEGLFVLAAIVDISERKRLADATLQRANEALERSNIELQRFAYVASHDLQTPMRNVASFVELLQTSYQDRLDAQANDWIRRIVQSVKQLQTLVRDLLEYSRVDSQAHPFEPVAGREIFDAAVALLESSISACEADVSCGDLPVVTGDRSQLVQVLINLIGNSLKYRGNDPPIVRVTARAHEGNWLFAVQDNGIGIEPRYRERIFEIFERLHEQRLYPGSGIGLAVCRRVIHRHGGCIWTESGPGRGSIFYFTIPQQGENGHEQPG</sequence>
<dbReference type="PROSITE" id="PS50109">
    <property type="entry name" value="HIS_KIN"/>
    <property type="match status" value="1"/>
</dbReference>
<evidence type="ECO:0000259" key="7">
    <source>
        <dbReference type="PROSITE" id="PS50112"/>
    </source>
</evidence>
<dbReference type="InterPro" id="IPR036890">
    <property type="entry name" value="HATPase_C_sf"/>
</dbReference>
<dbReference type="InterPro" id="IPR052162">
    <property type="entry name" value="Sensor_kinase/Photoreceptor"/>
</dbReference>
<keyword evidence="10" id="KW-1185">Reference proteome</keyword>
<accession>A0ABW2A077</accession>
<protein>
    <recommendedName>
        <fullName evidence="2">histidine kinase</fullName>
        <ecNumber evidence="2">2.7.13.3</ecNumber>
    </recommendedName>
</protein>
<evidence type="ECO:0000313" key="9">
    <source>
        <dbReference type="EMBL" id="MFC6670819.1"/>
    </source>
</evidence>
<dbReference type="Gene3D" id="3.30.450.20">
    <property type="entry name" value="PAS domain"/>
    <property type="match status" value="2"/>
</dbReference>
<feature type="domain" description="PAC" evidence="8">
    <location>
        <begin position="207"/>
        <end position="257"/>
    </location>
</feature>
<dbReference type="PANTHER" id="PTHR43304:SF1">
    <property type="entry name" value="PAC DOMAIN-CONTAINING PROTEIN"/>
    <property type="match status" value="1"/>
</dbReference>
<evidence type="ECO:0000256" key="1">
    <source>
        <dbReference type="ARBA" id="ARBA00000085"/>
    </source>
</evidence>
<keyword evidence="3" id="KW-0597">Phosphoprotein</keyword>
<dbReference type="Proteomes" id="UP001596422">
    <property type="component" value="Unassembled WGS sequence"/>
</dbReference>
<dbReference type="InterPro" id="IPR004358">
    <property type="entry name" value="Sig_transdc_His_kin-like_C"/>
</dbReference>